<dbReference type="EMBL" id="CM031809">
    <property type="protein sequence ID" value="KAG6669652.1"/>
    <property type="molecule type" value="Genomic_DNA"/>
</dbReference>
<keyword evidence="3" id="KW-1185">Reference proteome</keyword>
<dbReference type="AlphaFoldDB" id="A0A8T1RU88"/>
<accession>A0A8T1RU88</accession>
<gene>
    <name evidence="2" type="ORF">CIPAW_01G258700</name>
</gene>
<dbReference type="Proteomes" id="UP000811609">
    <property type="component" value="Chromosome 1"/>
</dbReference>
<feature type="compositionally biased region" description="Polar residues" evidence="1">
    <location>
        <begin position="1"/>
        <end position="16"/>
    </location>
</feature>
<evidence type="ECO:0000313" key="2">
    <source>
        <dbReference type="EMBL" id="KAG6669652.1"/>
    </source>
</evidence>
<reference evidence="2" key="1">
    <citation type="submission" date="2020-12" db="EMBL/GenBank/DDBJ databases">
        <title>WGS assembly of Carya illinoinensis cv. Pawnee.</title>
        <authorList>
            <person name="Platts A."/>
            <person name="Shu S."/>
            <person name="Wright S."/>
            <person name="Barry K."/>
            <person name="Edger P."/>
            <person name="Pires J.C."/>
            <person name="Schmutz J."/>
        </authorList>
    </citation>
    <scope>NUCLEOTIDE SEQUENCE</scope>
    <source>
        <tissue evidence="2">Leaf</tissue>
    </source>
</reference>
<sequence length="104" mass="11852">MPNGDHTNLSFSSLYSSPKEGKYHSDWLEDRAHEPSSLPKPQDPLPLQTTGNEVPKSMVSNERTEKQLHQNQFLHSLDSTNWRKPISVIKGWFSPSMRPCTCTT</sequence>
<evidence type="ECO:0000256" key="1">
    <source>
        <dbReference type="SAM" id="MobiDB-lite"/>
    </source>
</evidence>
<proteinExistence type="predicted"/>
<evidence type="ECO:0000313" key="3">
    <source>
        <dbReference type="Proteomes" id="UP000811609"/>
    </source>
</evidence>
<comment type="caution">
    <text evidence="2">The sequence shown here is derived from an EMBL/GenBank/DDBJ whole genome shotgun (WGS) entry which is preliminary data.</text>
</comment>
<name>A0A8T1RU88_CARIL</name>
<feature type="region of interest" description="Disordered" evidence="1">
    <location>
        <begin position="1"/>
        <end position="54"/>
    </location>
</feature>
<feature type="compositionally biased region" description="Basic and acidic residues" evidence="1">
    <location>
        <begin position="19"/>
        <end position="34"/>
    </location>
</feature>
<organism evidence="2 3">
    <name type="scientific">Carya illinoinensis</name>
    <name type="common">Pecan</name>
    <dbReference type="NCBI Taxonomy" id="32201"/>
    <lineage>
        <taxon>Eukaryota</taxon>
        <taxon>Viridiplantae</taxon>
        <taxon>Streptophyta</taxon>
        <taxon>Embryophyta</taxon>
        <taxon>Tracheophyta</taxon>
        <taxon>Spermatophyta</taxon>
        <taxon>Magnoliopsida</taxon>
        <taxon>eudicotyledons</taxon>
        <taxon>Gunneridae</taxon>
        <taxon>Pentapetalae</taxon>
        <taxon>rosids</taxon>
        <taxon>fabids</taxon>
        <taxon>Fagales</taxon>
        <taxon>Juglandaceae</taxon>
        <taxon>Carya</taxon>
    </lineage>
</organism>
<protein>
    <submittedName>
        <fullName evidence="2">Uncharacterized protein</fullName>
    </submittedName>
</protein>